<dbReference type="RefSeq" id="WP_263545071.1">
    <property type="nucleotide sequence ID" value="NZ_JAOVZO020000003.1"/>
</dbReference>
<reference evidence="2" key="1">
    <citation type="submission" date="2023-02" db="EMBL/GenBank/DDBJ databases">
        <title>Tahibacter soli sp. nov. isolated from soil.</title>
        <authorList>
            <person name="Baek J.H."/>
            <person name="Lee J.K."/>
            <person name="Choi D.G."/>
            <person name="Jeon C.O."/>
        </authorList>
    </citation>
    <scope>NUCLEOTIDE SEQUENCE</scope>
    <source>
        <strain evidence="2">BL</strain>
    </source>
</reference>
<feature type="signal peptide" evidence="1">
    <location>
        <begin position="1"/>
        <end position="35"/>
    </location>
</feature>
<proteinExistence type="predicted"/>
<sequence length="111" mass="11265">MSKSPFLSAFVSSAFVPSALVLSALALALPSGALATDPQPGVVPPLAAAPPVPKIGTSPIAKPSVAWSPAPRVSEMRAVPGPDGELHIVCREVPNPKLRAHAAIDAEHPTP</sequence>
<evidence type="ECO:0000313" key="2">
    <source>
        <dbReference type="EMBL" id="MDC8011771.1"/>
    </source>
</evidence>
<evidence type="ECO:0000256" key="1">
    <source>
        <dbReference type="SAM" id="SignalP"/>
    </source>
</evidence>
<protein>
    <submittedName>
        <fullName evidence="2">Uncharacterized protein</fullName>
    </submittedName>
</protein>
<feature type="chain" id="PRO_5040911868" evidence="1">
    <location>
        <begin position="36"/>
        <end position="111"/>
    </location>
</feature>
<accession>A0A9X4BGN5</accession>
<dbReference type="EMBL" id="JAOVZO020000003">
    <property type="protein sequence ID" value="MDC8011771.1"/>
    <property type="molecule type" value="Genomic_DNA"/>
</dbReference>
<organism evidence="2 3">
    <name type="scientific">Tahibacter soli</name>
    <dbReference type="NCBI Taxonomy" id="2983605"/>
    <lineage>
        <taxon>Bacteria</taxon>
        <taxon>Pseudomonadati</taxon>
        <taxon>Pseudomonadota</taxon>
        <taxon>Gammaproteobacteria</taxon>
        <taxon>Lysobacterales</taxon>
        <taxon>Rhodanobacteraceae</taxon>
        <taxon>Tahibacter</taxon>
    </lineage>
</organism>
<evidence type="ECO:0000313" key="3">
    <source>
        <dbReference type="Proteomes" id="UP001139971"/>
    </source>
</evidence>
<comment type="caution">
    <text evidence="2">The sequence shown here is derived from an EMBL/GenBank/DDBJ whole genome shotgun (WGS) entry which is preliminary data.</text>
</comment>
<dbReference type="AlphaFoldDB" id="A0A9X4BGN5"/>
<keyword evidence="1" id="KW-0732">Signal</keyword>
<name>A0A9X4BGN5_9GAMM</name>
<dbReference type="Proteomes" id="UP001139971">
    <property type="component" value="Unassembled WGS sequence"/>
</dbReference>
<keyword evidence="3" id="KW-1185">Reference proteome</keyword>
<gene>
    <name evidence="2" type="ORF">OD750_004340</name>
</gene>